<dbReference type="GO" id="GO:0008168">
    <property type="term" value="F:methyltransferase activity"/>
    <property type="evidence" value="ECO:0007669"/>
    <property type="project" value="UniProtKB-KW"/>
</dbReference>
<proteinExistence type="predicted"/>
<dbReference type="SUPFAM" id="SSF53335">
    <property type="entry name" value="S-adenosyl-L-methionine-dependent methyltransferases"/>
    <property type="match status" value="1"/>
</dbReference>
<dbReference type="InterPro" id="IPR029063">
    <property type="entry name" value="SAM-dependent_MTases_sf"/>
</dbReference>
<dbReference type="Pfam" id="PF13489">
    <property type="entry name" value="Methyltransf_23"/>
    <property type="match status" value="1"/>
</dbReference>
<dbReference type="RefSeq" id="WP_345522998.1">
    <property type="nucleotide sequence ID" value="NZ_BAABKM010000003.1"/>
</dbReference>
<keyword evidence="1" id="KW-0808">Transferase</keyword>
<comment type="caution">
    <text evidence="1">The sequence shown here is derived from an EMBL/GenBank/DDBJ whole genome shotgun (WGS) entry which is preliminary data.</text>
</comment>
<organism evidence="1 2">
    <name type="scientific">Nocardioides conyzicola</name>
    <dbReference type="NCBI Taxonomy" id="1651781"/>
    <lineage>
        <taxon>Bacteria</taxon>
        <taxon>Bacillati</taxon>
        <taxon>Actinomycetota</taxon>
        <taxon>Actinomycetes</taxon>
        <taxon>Propionibacteriales</taxon>
        <taxon>Nocardioidaceae</taxon>
        <taxon>Nocardioides</taxon>
    </lineage>
</organism>
<name>A0ABP8XV43_9ACTN</name>
<keyword evidence="1" id="KW-0489">Methyltransferase</keyword>
<evidence type="ECO:0000313" key="1">
    <source>
        <dbReference type="EMBL" id="GAA4714579.1"/>
    </source>
</evidence>
<gene>
    <name evidence="1" type="ORF">GCM10023349_37240</name>
</gene>
<accession>A0ABP8XV43</accession>
<keyword evidence="2" id="KW-1185">Reference proteome</keyword>
<dbReference type="Gene3D" id="3.40.50.150">
    <property type="entry name" value="Vaccinia Virus protein VP39"/>
    <property type="match status" value="1"/>
</dbReference>
<evidence type="ECO:0000313" key="2">
    <source>
        <dbReference type="Proteomes" id="UP001499974"/>
    </source>
</evidence>
<dbReference type="Proteomes" id="UP001499974">
    <property type="component" value="Unassembled WGS sequence"/>
</dbReference>
<sequence length="189" mass="19908">MSMDLPITRLHLDQWDRPADEIDRTLLSLCAGPTLDVGCGPGRLTAALAEQGAVVLGIDVVNGAVGRTRRRGGAALHRDVFDSIPGEGRWETALLADGNVGIGGDPVALLQRLREVLDPRGRVVAEVAAPGTPPTNDWATLECGVEHLVVRWSVVGIEDIAGIAAQAGLAVVEQVQAGERWFAVLEEAA</sequence>
<dbReference type="CDD" id="cd02440">
    <property type="entry name" value="AdoMet_MTases"/>
    <property type="match status" value="1"/>
</dbReference>
<reference evidence="2" key="1">
    <citation type="journal article" date="2019" name="Int. J. Syst. Evol. Microbiol.">
        <title>The Global Catalogue of Microorganisms (GCM) 10K type strain sequencing project: providing services to taxonomists for standard genome sequencing and annotation.</title>
        <authorList>
            <consortium name="The Broad Institute Genomics Platform"/>
            <consortium name="The Broad Institute Genome Sequencing Center for Infectious Disease"/>
            <person name="Wu L."/>
            <person name="Ma J."/>
        </authorList>
    </citation>
    <scope>NUCLEOTIDE SEQUENCE [LARGE SCALE GENOMIC DNA]</scope>
    <source>
        <strain evidence="2">JCM 18531</strain>
    </source>
</reference>
<dbReference type="EMBL" id="BAABKM010000003">
    <property type="protein sequence ID" value="GAA4714579.1"/>
    <property type="molecule type" value="Genomic_DNA"/>
</dbReference>
<protein>
    <submittedName>
        <fullName evidence="1">Class I SAM-dependent methyltransferase</fullName>
    </submittedName>
</protein>
<dbReference type="GO" id="GO:0032259">
    <property type="term" value="P:methylation"/>
    <property type="evidence" value="ECO:0007669"/>
    <property type="project" value="UniProtKB-KW"/>
</dbReference>